<evidence type="ECO:0000313" key="4">
    <source>
        <dbReference type="Proteomes" id="UP000315983"/>
    </source>
</evidence>
<gene>
    <name evidence="3" type="ORF">FB564_4886</name>
    <name evidence="2" type="ORF">Sar04_02080</name>
</gene>
<dbReference type="AlphaFoldDB" id="A0A542XUW7"/>
<reference evidence="3 4" key="1">
    <citation type="submission" date="2019-06" db="EMBL/GenBank/DDBJ databases">
        <title>Sequencing the genomes of 1000 actinobacteria strains.</title>
        <authorList>
            <person name="Klenk H.-P."/>
        </authorList>
    </citation>
    <scope>NUCLEOTIDE SEQUENCE [LARGE SCALE GENOMIC DNA]</scope>
    <source>
        <strain evidence="3 4">DSM 44819</strain>
    </source>
</reference>
<evidence type="ECO:0000313" key="5">
    <source>
        <dbReference type="Proteomes" id="UP000677457"/>
    </source>
</evidence>
<name>A0A542XUW7_SALAC</name>
<evidence type="ECO:0000313" key="3">
    <source>
        <dbReference type="EMBL" id="TQL39619.1"/>
    </source>
</evidence>
<dbReference type="EMBL" id="BOQM01000001">
    <property type="protein sequence ID" value="GIM81421.1"/>
    <property type="molecule type" value="Genomic_DNA"/>
</dbReference>
<keyword evidence="5" id="KW-1185">Reference proteome</keyword>
<feature type="compositionally biased region" description="Pro residues" evidence="1">
    <location>
        <begin position="70"/>
        <end position="84"/>
    </location>
</feature>
<feature type="region of interest" description="Disordered" evidence="1">
    <location>
        <begin position="1"/>
        <end position="147"/>
    </location>
</feature>
<accession>A0A542XUW7</accession>
<dbReference type="Proteomes" id="UP000315983">
    <property type="component" value="Unassembled WGS sequence"/>
</dbReference>
<comment type="caution">
    <text evidence="3">The sequence shown here is derived from an EMBL/GenBank/DDBJ whole genome shotgun (WGS) entry which is preliminary data.</text>
</comment>
<organism evidence="3 4">
    <name type="scientific">Salinispora arenicola</name>
    <dbReference type="NCBI Taxonomy" id="168697"/>
    <lineage>
        <taxon>Bacteria</taxon>
        <taxon>Bacillati</taxon>
        <taxon>Actinomycetota</taxon>
        <taxon>Actinomycetes</taxon>
        <taxon>Micromonosporales</taxon>
        <taxon>Micromonosporaceae</taxon>
        <taxon>Salinispora</taxon>
    </lineage>
</organism>
<dbReference type="Proteomes" id="UP000677457">
    <property type="component" value="Unassembled WGS sequence"/>
</dbReference>
<protein>
    <submittedName>
        <fullName evidence="3">Uncharacterized protein</fullName>
    </submittedName>
</protein>
<sequence>MSSPVDPWSGPPEHSAQPSYPPPVPPLPTARHGRPEHAEPRPDGWTPAHPPEPAPTRPSWSDTPAGRRPPTAPWQPAPDTPEPSRPGWSAPPHRPTTMDAPTQVYAAIPPISPAEPDSTGHARRPDDPGDQAVPSGVDTPPPGRRSRRPLLLSLAVAGLLVLTLGGLAYVNRAGDDDPSPPPVAASPTPPPTPTPEPVDSAGPTPSAEPSPDPQIRLVAPKSLGGRARSSEPELRALADELVKDLKAKVRSGNSTIGAFYGSFEDEDIVMVAGASGLVLDPKQELDDTVKALASELNVRKMSTVSAGPLGGVAKCGDGSASNVSLGVCAWADQGSVGMIVMFSTSASKAKSEFVKIRAEVEKRS</sequence>
<feature type="compositionally biased region" description="Pro residues" evidence="1">
    <location>
        <begin position="179"/>
        <end position="196"/>
    </location>
</feature>
<evidence type="ECO:0000313" key="2">
    <source>
        <dbReference type="EMBL" id="GIM81421.1"/>
    </source>
</evidence>
<proteinExistence type="predicted"/>
<evidence type="ECO:0000256" key="1">
    <source>
        <dbReference type="SAM" id="MobiDB-lite"/>
    </source>
</evidence>
<feature type="compositionally biased region" description="Pro residues" evidence="1">
    <location>
        <begin position="19"/>
        <end position="28"/>
    </location>
</feature>
<feature type="compositionally biased region" description="Basic and acidic residues" evidence="1">
    <location>
        <begin position="33"/>
        <end position="42"/>
    </location>
</feature>
<feature type="region of interest" description="Disordered" evidence="1">
    <location>
        <begin position="173"/>
        <end position="216"/>
    </location>
</feature>
<feature type="compositionally biased region" description="Basic and acidic residues" evidence="1">
    <location>
        <begin position="118"/>
        <end position="127"/>
    </location>
</feature>
<reference evidence="2 5" key="2">
    <citation type="submission" date="2021-03" db="EMBL/GenBank/DDBJ databases">
        <title>Whole genome shotgun sequence of Salinispora arenicola NBRC 105043.</title>
        <authorList>
            <person name="Komaki H."/>
            <person name="Tamura T."/>
        </authorList>
    </citation>
    <scope>NUCLEOTIDE SEQUENCE [LARGE SCALE GENOMIC DNA]</scope>
    <source>
        <strain evidence="2 5">NBRC 105043</strain>
    </source>
</reference>
<dbReference type="EMBL" id="VFOL01000001">
    <property type="protein sequence ID" value="TQL39619.1"/>
    <property type="molecule type" value="Genomic_DNA"/>
</dbReference>